<feature type="transmembrane region" description="Helical" evidence="1">
    <location>
        <begin position="7"/>
        <end position="26"/>
    </location>
</feature>
<protein>
    <submittedName>
        <fullName evidence="2">Uncharacterized protein</fullName>
    </submittedName>
</protein>
<gene>
    <name evidence="2" type="ORF">HCA78_17225</name>
</gene>
<name>A0A842D2H3_9LIST</name>
<dbReference type="AlphaFoldDB" id="A0A842D2H3"/>
<keyword evidence="1" id="KW-0812">Transmembrane</keyword>
<keyword evidence="1" id="KW-1133">Transmembrane helix</keyword>
<organism evidence="2 3">
    <name type="scientific">Listeria booriae</name>
    <dbReference type="NCBI Taxonomy" id="1552123"/>
    <lineage>
        <taxon>Bacteria</taxon>
        <taxon>Bacillati</taxon>
        <taxon>Bacillota</taxon>
        <taxon>Bacilli</taxon>
        <taxon>Bacillales</taxon>
        <taxon>Listeriaceae</taxon>
        <taxon>Listeria</taxon>
    </lineage>
</organism>
<dbReference type="EMBL" id="JAARWW010000014">
    <property type="protein sequence ID" value="MBC2005513.1"/>
    <property type="molecule type" value="Genomic_DNA"/>
</dbReference>
<evidence type="ECO:0000313" key="3">
    <source>
        <dbReference type="Proteomes" id="UP000546806"/>
    </source>
</evidence>
<evidence type="ECO:0000313" key="2">
    <source>
        <dbReference type="EMBL" id="MBC2005513.1"/>
    </source>
</evidence>
<accession>A0A842D2H3</accession>
<keyword evidence="1" id="KW-0472">Membrane</keyword>
<sequence>MAGKKRNIIISISLAIVIITGTVIWYTSQSNKTIHLGEAKTFSYRNIVEDFNNKANTNPEKFGPLIFKFEKYLSDHGYNFNDTVTHLGQSLEEENVTIMTIDYRIGKPPYEYSYNWIDIYFETDTGNYISITSGYDGGLSPTRQDQANNQKVGYYRYDENSQKLANKNSYMFVVQTESIFNLVNENRNITLAELEDWLKVEHKQLDELPYSSHLPKRINQDNS</sequence>
<comment type="caution">
    <text evidence="2">The sequence shown here is derived from an EMBL/GenBank/DDBJ whole genome shotgun (WGS) entry which is preliminary data.</text>
</comment>
<reference evidence="2 3" key="1">
    <citation type="submission" date="2020-03" db="EMBL/GenBank/DDBJ databases">
        <title>Soil Listeria distribution.</title>
        <authorList>
            <person name="Liao J."/>
            <person name="Wiedmann M."/>
        </authorList>
    </citation>
    <scope>NUCLEOTIDE SEQUENCE [LARGE SCALE GENOMIC DNA]</scope>
    <source>
        <strain evidence="2 3">FSL L7-0435</strain>
    </source>
</reference>
<proteinExistence type="predicted"/>
<dbReference type="RefSeq" id="WP_185534112.1">
    <property type="nucleotide sequence ID" value="NZ_JAARWW010000014.1"/>
</dbReference>
<evidence type="ECO:0000256" key="1">
    <source>
        <dbReference type="SAM" id="Phobius"/>
    </source>
</evidence>
<dbReference type="Proteomes" id="UP000546806">
    <property type="component" value="Unassembled WGS sequence"/>
</dbReference>